<feature type="domain" description="Ketopantoate reductase N-terminal" evidence="5">
    <location>
        <begin position="6"/>
        <end position="152"/>
    </location>
</feature>
<keyword evidence="8" id="KW-1185">Reference proteome</keyword>
<dbReference type="FunFam" id="1.10.1040.10:FF:000017">
    <property type="entry name" value="2-dehydropantoate 2-reductase"/>
    <property type="match status" value="1"/>
</dbReference>
<dbReference type="InterPro" id="IPR013752">
    <property type="entry name" value="KPA_reductase"/>
</dbReference>
<evidence type="ECO:0000256" key="4">
    <source>
        <dbReference type="RuleBase" id="RU362068"/>
    </source>
</evidence>
<evidence type="ECO:0000313" key="7">
    <source>
        <dbReference type="EMBL" id="SCZ81696.1"/>
    </source>
</evidence>
<dbReference type="Pfam" id="PF02558">
    <property type="entry name" value="ApbA"/>
    <property type="match status" value="1"/>
</dbReference>
<comment type="pathway">
    <text evidence="4">Cofactor biosynthesis; (R)-pantothenate biosynthesis; (R)-pantoate from 3-methyl-2-oxobutanoate: step 2/2.</text>
</comment>
<evidence type="ECO:0000256" key="1">
    <source>
        <dbReference type="ARBA" id="ARBA00007870"/>
    </source>
</evidence>
<organism evidence="7 8">
    <name type="scientific">Acidaminobacter hydrogenoformans DSM 2784</name>
    <dbReference type="NCBI Taxonomy" id="1120920"/>
    <lineage>
        <taxon>Bacteria</taxon>
        <taxon>Bacillati</taxon>
        <taxon>Bacillota</taxon>
        <taxon>Clostridia</taxon>
        <taxon>Peptostreptococcales</taxon>
        <taxon>Acidaminobacteraceae</taxon>
        <taxon>Acidaminobacter</taxon>
    </lineage>
</organism>
<dbReference type="Pfam" id="PF08546">
    <property type="entry name" value="ApbA_C"/>
    <property type="match status" value="1"/>
</dbReference>
<dbReference type="InterPro" id="IPR051402">
    <property type="entry name" value="KPR-Related"/>
</dbReference>
<accession>A0A1G5S5T4</accession>
<evidence type="ECO:0000259" key="5">
    <source>
        <dbReference type="Pfam" id="PF02558"/>
    </source>
</evidence>
<dbReference type="Gene3D" id="3.40.50.720">
    <property type="entry name" value="NAD(P)-binding Rossmann-like Domain"/>
    <property type="match status" value="1"/>
</dbReference>
<dbReference type="GO" id="GO:0015940">
    <property type="term" value="P:pantothenate biosynthetic process"/>
    <property type="evidence" value="ECO:0007669"/>
    <property type="project" value="UniProtKB-UniPathway"/>
</dbReference>
<dbReference type="Gene3D" id="1.10.1040.10">
    <property type="entry name" value="N-(1-d-carboxylethyl)-l-norvaline Dehydrogenase, domain 2"/>
    <property type="match status" value="1"/>
</dbReference>
<keyword evidence="3 4" id="KW-0560">Oxidoreductase</keyword>
<name>A0A1G5S5T4_9FIRM</name>
<evidence type="ECO:0000256" key="2">
    <source>
        <dbReference type="ARBA" id="ARBA00022857"/>
    </source>
</evidence>
<proteinExistence type="inferred from homology"/>
<comment type="function">
    <text evidence="4">Catalyzes the NADPH-dependent reduction of ketopantoate into pantoic acid.</text>
</comment>
<dbReference type="PANTHER" id="PTHR21708">
    <property type="entry name" value="PROBABLE 2-DEHYDROPANTOATE 2-REDUCTASE"/>
    <property type="match status" value="1"/>
</dbReference>
<feature type="domain" description="Ketopantoate reductase C-terminal" evidence="6">
    <location>
        <begin position="179"/>
        <end position="303"/>
    </location>
</feature>
<dbReference type="GO" id="GO:0005737">
    <property type="term" value="C:cytoplasm"/>
    <property type="evidence" value="ECO:0007669"/>
    <property type="project" value="TreeGrafter"/>
</dbReference>
<evidence type="ECO:0000313" key="8">
    <source>
        <dbReference type="Proteomes" id="UP000199208"/>
    </source>
</evidence>
<dbReference type="AlphaFoldDB" id="A0A1G5S5T4"/>
<dbReference type="InterPro" id="IPR036291">
    <property type="entry name" value="NAD(P)-bd_dom_sf"/>
</dbReference>
<dbReference type="InterPro" id="IPR013328">
    <property type="entry name" value="6PGD_dom2"/>
</dbReference>
<dbReference type="InterPro" id="IPR003710">
    <property type="entry name" value="ApbA"/>
</dbReference>
<keyword evidence="4" id="KW-0566">Pantothenate biosynthesis</keyword>
<comment type="similarity">
    <text evidence="1 4">Belongs to the ketopantoate reductase family.</text>
</comment>
<dbReference type="UniPathway" id="UPA00028">
    <property type="reaction ID" value="UER00004"/>
</dbReference>
<dbReference type="EMBL" id="FMWL01000021">
    <property type="protein sequence ID" value="SCZ81696.1"/>
    <property type="molecule type" value="Genomic_DNA"/>
</dbReference>
<comment type="catalytic activity">
    <reaction evidence="4">
        <text>(R)-pantoate + NADP(+) = 2-dehydropantoate + NADPH + H(+)</text>
        <dbReference type="Rhea" id="RHEA:16233"/>
        <dbReference type="ChEBI" id="CHEBI:11561"/>
        <dbReference type="ChEBI" id="CHEBI:15378"/>
        <dbReference type="ChEBI" id="CHEBI:15980"/>
        <dbReference type="ChEBI" id="CHEBI:57783"/>
        <dbReference type="ChEBI" id="CHEBI:58349"/>
        <dbReference type="EC" id="1.1.1.169"/>
    </reaction>
</comment>
<evidence type="ECO:0000259" key="6">
    <source>
        <dbReference type="Pfam" id="PF08546"/>
    </source>
</evidence>
<dbReference type="RefSeq" id="WP_170829480.1">
    <property type="nucleotide sequence ID" value="NZ_FMWL01000021.1"/>
</dbReference>
<evidence type="ECO:0000256" key="3">
    <source>
        <dbReference type="ARBA" id="ARBA00023002"/>
    </source>
</evidence>
<dbReference type="STRING" id="1120920.SAMN03080599_02949"/>
<sequence>MYKVDIVGLGAIGAAYGAVALKKGGSEIRVLVDDSRYSVYKDKIIEVNGEPFKFAAASPAYRQGAFEGPADLMIVACKYPALEEALEVAKQFAGENTLVMTVLNGLLSEIVAVEKLGEDRVLHSFCMGIDTVKHGDRVDYRNIGRIVFGAVPQGPEDPRVLKAREILEEAGIPYEVPQDILAMMWKKFMINVSGNQLSAVLELNYSYFQEDEDLQALLRAVMMEVVGLAQLKGVNLSENAIDEYLNSVKKHDPLGKTSMHQDIEAGRLTEVELFAGHMLEMGEELGVDLPYNRMLYHLIRIKERQAGARQKA</sequence>
<dbReference type="SUPFAM" id="SSF51735">
    <property type="entry name" value="NAD(P)-binding Rossmann-fold domains"/>
    <property type="match status" value="1"/>
</dbReference>
<dbReference type="PANTHER" id="PTHR21708:SF26">
    <property type="entry name" value="2-DEHYDROPANTOATE 2-REDUCTASE"/>
    <property type="match status" value="1"/>
</dbReference>
<keyword evidence="2 4" id="KW-0521">NADP</keyword>
<protein>
    <recommendedName>
        <fullName evidence="4">2-dehydropantoate 2-reductase</fullName>
        <ecNumber evidence="4">1.1.1.169</ecNumber>
    </recommendedName>
    <alternativeName>
        <fullName evidence="4">Ketopantoate reductase</fullName>
    </alternativeName>
</protein>
<dbReference type="GO" id="GO:0008677">
    <property type="term" value="F:2-dehydropantoate 2-reductase activity"/>
    <property type="evidence" value="ECO:0007669"/>
    <property type="project" value="UniProtKB-EC"/>
</dbReference>
<gene>
    <name evidence="7" type="ORF">SAMN03080599_02949</name>
</gene>
<dbReference type="EC" id="1.1.1.169" evidence="4"/>
<dbReference type="SUPFAM" id="SSF48179">
    <property type="entry name" value="6-phosphogluconate dehydrogenase C-terminal domain-like"/>
    <property type="match status" value="1"/>
</dbReference>
<dbReference type="InterPro" id="IPR013332">
    <property type="entry name" value="KPR_N"/>
</dbReference>
<dbReference type="InterPro" id="IPR008927">
    <property type="entry name" value="6-PGluconate_DH-like_C_sf"/>
</dbReference>
<dbReference type="NCBIfam" id="TIGR00745">
    <property type="entry name" value="apbA_panE"/>
    <property type="match status" value="1"/>
</dbReference>
<dbReference type="Proteomes" id="UP000199208">
    <property type="component" value="Unassembled WGS sequence"/>
</dbReference>
<reference evidence="7 8" key="1">
    <citation type="submission" date="2016-10" db="EMBL/GenBank/DDBJ databases">
        <authorList>
            <person name="de Groot N.N."/>
        </authorList>
    </citation>
    <scope>NUCLEOTIDE SEQUENCE [LARGE SCALE GENOMIC DNA]</scope>
    <source>
        <strain evidence="7 8">DSM 2784</strain>
    </source>
</reference>